<dbReference type="Gene3D" id="3.90.230.10">
    <property type="entry name" value="Creatinase/methionine aminopeptidase superfamily"/>
    <property type="match status" value="1"/>
</dbReference>
<dbReference type="GO" id="GO:0005737">
    <property type="term" value="C:cytoplasm"/>
    <property type="evidence" value="ECO:0007669"/>
    <property type="project" value="UniProtKB-ARBA"/>
</dbReference>
<organism evidence="7 8">
    <name type="scientific">Trichostrongylus colubriformis</name>
    <name type="common">Black scour worm</name>
    <dbReference type="NCBI Taxonomy" id="6319"/>
    <lineage>
        <taxon>Eukaryota</taxon>
        <taxon>Metazoa</taxon>
        <taxon>Ecdysozoa</taxon>
        <taxon>Nematoda</taxon>
        <taxon>Chromadorea</taxon>
        <taxon>Rhabditida</taxon>
        <taxon>Rhabditina</taxon>
        <taxon>Rhabditomorpha</taxon>
        <taxon>Strongyloidea</taxon>
        <taxon>Trichostrongylidae</taxon>
        <taxon>Trichostrongylus</taxon>
    </lineage>
</organism>
<evidence type="ECO:0000259" key="5">
    <source>
        <dbReference type="Pfam" id="PF01321"/>
    </source>
</evidence>
<dbReference type="Pfam" id="PF01321">
    <property type="entry name" value="Creatinase_N"/>
    <property type="match status" value="1"/>
</dbReference>
<reference evidence="7 8" key="1">
    <citation type="submission" date="2019-10" db="EMBL/GenBank/DDBJ databases">
        <title>Assembly and Annotation for the nematode Trichostrongylus colubriformis.</title>
        <authorList>
            <person name="Martin J."/>
        </authorList>
    </citation>
    <scope>NUCLEOTIDE SEQUENCE [LARGE SCALE GENOMIC DNA]</scope>
    <source>
        <strain evidence="7">G859</strain>
        <tissue evidence="7">Whole worm</tissue>
    </source>
</reference>
<evidence type="ECO:0000259" key="4">
    <source>
        <dbReference type="Pfam" id="PF00557"/>
    </source>
</evidence>
<dbReference type="InterPro" id="IPR036005">
    <property type="entry name" value="Creatinase/aminopeptidase-like"/>
</dbReference>
<evidence type="ECO:0000313" key="8">
    <source>
        <dbReference type="Proteomes" id="UP001331761"/>
    </source>
</evidence>
<keyword evidence="7" id="KW-0031">Aminopeptidase</keyword>
<comment type="caution">
    <text evidence="7">The sequence shown here is derived from an EMBL/GenBank/DDBJ whole genome shotgun (WGS) entry which is preliminary data.</text>
</comment>
<name>A0AAN8FWJ9_TRICO</name>
<accession>A0AAN8FWJ9</accession>
<evidence type="ECO:0000313" key="7">
    <source>
        <dbReference type="EMBL" id="KAK5976648.1"/>
    </source>
</evidence>
<dbReference type="Pfam" id="PF16189">
    <property type="entry name" value="Creatinase_N_2"/>
    <property type="match status" value="1"/>
</dbReference>
<dbReference type="AlphaFoldDB" id="A0AAN8FWJ9"/>
<evidence type="ECO:0000256" key="3">
    <source>
        <dbReference type="ARBA" id="ARBA00022801"/>
    </source>
</evidence>
<dbReference type="FunFam" id="3.90.230.10:FF:000009">
    <property type="entry name" value="xaa-Pro aminopeptidase 2"/>
    <property type="match status" value="1"/>
</dbReference>
<dbReference type="Pfam" id="PF16188">
    <property type="entry name" value="Peptidase_M24_C"/>
    <property type="match status" value="1"/>
</dbReference>
<proteinExistence type="inferred from homology"/>
<dbReference type="Gene3D" id="3.40.350.10">
    <property type="entry name" value="Creatinase/prolidase N-terminal domain"/>
    <property type="match status" value="2"/>
</dbReference>
<keyword evidence="8" id="KW-1185">Reference proteome</keyword>
<feature type="domain" description="Peptidase M24" evidence="4">
    <location>
        <begin position="342"/>
        <end position="561"/>
    </location>
</feature>
<gene>
    <name evidence="7" type="ORF">GCK32_001220</name>
</gene>
<protein>
    <submittedName>
        <fullName evidence="7">Xaa-Pro aminopeptidase ApepP</fullName>
    </submittedName>
</protein>
<dbReference type="GO" id="GO:0004177">
    <property type="term" value="F:aminopeptidase activity"/>
    <property type="evidence" value="ECO:0007669"/>
    <property type="project" value="UniProtKB-KW"/>
</dbReference>
<dbReference type="PANTHER" id="PTHR43763">
    <property type="entry name" value="XAA-PRO AMINOPEPTIDASE 1"/>
    <property type="match status" value="1"/>
</dbReference>
<evidence type="ECO:0000259" key="6">
    <source>
        <dbReference type="Pfam" id="PF16188"/>
    </source>
</evidence>
<dbReference type="SUPFAM" id="SSF53092">
    <property type="entry name" value="Creatinase/prolidase N-terminal domain"/>
    <property type="match status" value="1"/>
</dbReference>
<dbReference type="SUPFAM" id="SSF55920">
    <property type="entry name" value="Creatinase/aminopeptidase"/>
    <property type="match status" value="1"/>
</dbReference>
<feature type="domain" description="Peptidase M24 C-terminal" evidence="6">
    <location>
        <begin position="574"/>
        <end position="637"/>
    </location>
</feature>
<keyword evidence="3" id="KW-0378">Hydrolase</keyword>
<dbReference type="InterPro" id="IPR032416">
    <property type="entry name" value="Peptidase_M24_C"/>
</dbReference>
<dbReference type="InterPro" id="IPR000994">
    <property type="entry name" value="Pept_M24"/>
</dbReference>
<dbReference type="Proteomes" id="UP001331761">
    <property type="component" value="Unassembled WGS sequence"/>
</dbReference>
<dbReference type="InterPro" id="IPR050422">
    <property type="entry name" value="X-Pro_aminopeptidase_P"/>
</dbReference>
<evidence type="ECO:0000256" key="1">
    <source>
        <dbReference type="ARBA" id="ARBA00008766"/>
    </source>
</evidence>
<feature type="domain" description="Creatinase N-terminal" evidence="5">
    <location>
        <begin position="70"/>
        <end position="159"/>
    </location>
</feature>
<dbReference type="GO" id="GO:0046872">
    <property type="term" value="F:metal ion binding"/>
    <property type="evidence" value="ECO:0007669"/>
    <property type="project" value="UniProtKB-KW"/>
</dbReference>
<sequence length="637" mass="71315">MPIFQGVKYYFTLVNARSLHNAMTTKADLLRARFSSQKVLSVTKGTPIKAYLLPSTDAHQSEYLADHDFRVKFLTGFTGSNAYVAVTNEKAVLWTDGRYFLQATEQLVPPFTLLKQGQADSITVEDFVSENLHDGDWIGIDPSLHTYEAGQKLTKTLEGMGIQVAAIRGNLVDEFWNDRPPLQPKGPIILTPEEHGRCVEDKLKDLRQRIGKKKCDSVILSALDDIMWLLNIRGFDIQYNPLAYSYLLVTASEVHLFMDKADEVMRKYLKKESVVLHPYADAYEFMTKWYEQQGGTNKHKPRVFIPTTTNYLFGQIFASSSVTDGSPVQVMKGVKNAVELDGMRKSHIRDSAALISFLMWLEKELAEGRSHSEIELASKVDSIRAAMDKYVDLSFATISAVGDHAAKPHYHPEGEDGKRLATADQVYLVDSGAHYRDGTTDVTRTIWISSKSPIPEEFIRHNTLVLKGHINLANTVFPQALIGIRLDTLSRHAMWQVGLDYGHGTGHGVGHFLNVHEGPASIGHRTSCHGTDAWVREGQVLTIEPGYYLEGKWGIRIENCYEAIKANVPSGADFLGFRALTLAPIQTSIINKSMLTKAEVDWLNAYHDRVLCTVGEFLKSSGKTAELKWLEKQCAHI</sequence>
<dbReference type="InterPro" id="IPR000587">
    <property type="entry name" value="Creatinase_N"/>
</dbReference>
<dbReference type="InterPro" id="IPR029149">
    <property type="entry name" value="Creatin/AminoP/Spt16_N"/>
</dbReference>
<dbReference type="PANTHER" id="PTHR43763:SF6">
    <property type="entry name" value="XAA-PRO AMINOPEPTIDASE 1"/>
    <property type="match status" value="1"/>
</dbReference>
<dbReference type="EMBL" id="WIXE01011609">
    <property type="protein sequence ID" value="KAK5976648.1"/>
    <property type="molecule type" value="Genomic_DNA"/>
</dbReference>
<keyword evidence="7" id="KW-0645">Protease</keyword>
<comment type="similarity">
    <text evidence="1">Belongs to the peptidase M24B family.</text>
</comment>
<keyword evidence="2" id="KW-0479">Metal-binding</keyword>
<evidence type="ECO:0000256" key="2">
    <source>
        <dbReference type="ARBA" id="ARBA00022723"/>
    </source>
</evidence>
<dbReference type="Pfam" id="PF00557">
    <property type="entry name" value="Peptidase_M24"/>
    <property type="match status" value="1"/>
</dbReference>